<accession>A0ACC2NF08</accession>
<protein>
    <submittedName>
        <fullName evidence="1">Uncharacterized protein</fullName>
    </submittedName>
</protein>
<evidence type="ECO:0000313" key="1">
    <source>
        <dbReference type="EMBL" id="KAJ8669681.1"/>
    </source>
</evidence>
<evidence type="ECO:0000313" key="2">
    <source>
        <dbReference type="Proteomes" id="UP001239111"/>
    </source>
</evidence>
<name>A0ACC2NF08_9HYME</name>
<dbReference type="EMBL" id="CM056743">
    <property type="protein sequence ID" value="KAJ8669681.1"/>
    <property type="molecule type" value="Genomic_DNA"/>
</dbReference>
<reference evidence="1" key="1">
    <citation type="submission" date="2023-04" db="EMBL/GenBank/DDBJ databases">
        <title>A chromosome-level genome assembly of the parasitoid wasp Eretmocerus hayati.</title>
        <authorList>
            <person name="Zhong Y."/>
            <person name="Liu S."/>
            <person name="Liu Y."/>
        </authorList>
    </citation>
    <scope>NUCLEOTIDE SEQUENCE</scope>
    <source>
        <strain evidence="1">ZJU_SS_LIU_2023</strain>
    </source>
</reference>
<comment type="caution">
    <text evidence="1">The sequence shown here is derived from an EMBL/GenBank/DDBJ whole genome shotgun (WGS) entry which is preliminary data.</text>
</comment>
<keyword evidence="2" id="KW-1185">Reference proteome</keyword>
<organism evidence="1 2">
    <name type="scientific">Eretmocerus hayati</name>
    <dbReference type="NCBI Taxonomy" id="131215"/>
    <lineage>
        <taxon>Eukaryota</taxon>
        <taxon>Metazoa</taxon>
        <taxon>Ecdysozoa</taxon>
        <taxon>Arthropoda</taxon>
        <taxon>Hexapoda</taxon>
        <taxon>Insecta</taxon>
        <taxon>Pterygota</taxon>
        <taxon>Neoptera</taxon>
        <taxon>Endopterygota</taxon>
        <taxon>Hymenoptera</taxon>
        <taxon>Apocrita</taxon>
        <taxon>Proctotrupomorpha</taxon>
        <taxon>Chalcidoidea</taxon>
        <taxon>Aphelinidae</taxon>
        <taxon>Aphelininae</taxon>
        <taxon>Eretmocerus</taxon>
    </lineage>
</organism>
<sequence>MAYNLRNRTVRDILLDEDESDAPDVESEDEVDEVSEDDEEADEFVPSDACNDDMEVDSSDAKDASSNSRLLNVRQNRPGRSVSTLRGKNGYLWKTRTNDRSSDRQRQSDLAMDESIEAKTPGPTGSAANLTKFEAFWGRFATR</sequence>
<dbReference type="Proteomes" id="UP001239111">
    <property type="component" value="Chromosome 3"/>
</dbReference>
<gene>
    <name evidence="1" type="ORF">QAD02_000940</name>
</gene>
<proteinExistence type="predicted"/>